<reference evidence="1" key="1">
    <citation type="submission" date="2020-05" db="EMBL/GenBank/DDBJ databases">
        <authorList>
            <person name="Chiriac C."/>
            <person name="Salcher M."/>
            <person name="Ghai R."/>
            <person name="Kavagutti S V."/>
        </authorList>
    </citation>
    <scope>NUCLEOTIDE SEQUENCE</scope>
</reference>
<proteinExistence type="predicted"/>
<accession>A0A6J6C332</accession>
<protein>
    <submittedName>
        <fullName evidence="1">Unannotated protein</fullName>
    </submittedName>
</protein>
<sequence length="104" mass="10826">MTSKKMRNVVLAFASASLLGSLLIGVPAAKAATGKNCKLSTPTATAACDAITVGAVGKVTSLDPSNSLRTSNQNYISKFLIQGMLWRIASDGKPKKDLLSDAKQ</sequence>
<dbReference type="AlphaFoldDB" id="A0A6J6C332"/>
<name>A0A6J6C332_9ZZZZ</name>
<dbReference type="EMBL" id="CAEZSV010000007">
    <property type="protein sequence ID" value="CAB4545457.1"/>
    <property type="molecule type" value="Genomic_DNA"/>
</dbReference>
<evidence type="ECO:0000313" key="1">
    <source>
        <dbReference type="EMBL" id="CAB4545457.1"/>
    </source>
</evidence>
<gene>
    <name evidence="1" type="ORF">UFOPK1506_00079</name>
</gene>
<organism evidence="1">
    <name type="scientific">freshwater metagenome</name>
    <dbReference type="NCBI Taxonomy" id="449393"/>
    <lineage>
        <taxon>unclassified sequences</taxon>
        <taxon>metagenomes</taxon>
        <taxon>ecological metagenomes</taxon>
    </lineage>
</organism>